<evidence type="ECO:0000313" key="2">
    <source>
        <dbReference type="EMBL" id="UOK09673.1"/>
    </source>
</evidence>
<reference evidence="2" key="1">
    <citation type="submission" date="2022-01" db="EMBL/GenBank/DDBJ databases">
        <title>Complete mitochondrial genome and phylogenetic analysis of Pyemotes zhonghuajia Yu,Zhang &amp; He (Prostigmata : Pyemotidae).</title>
        <authorList>
            <person name="Song Y.-F."/>
            <person name="Liu J.-F."/>
            <person name="Ye S."/>
        </authorList>
    </citation>
    <scope>NUCLEOTIDE SEQUENCE</scope>
</reference>
<gene>
    <name evidence="2" type="primary">atp8</name>
</gene>
<feature type="signal peptide" evidence="1">
    <location>
        <begin position="1"/>
        <end position="24"/>
    </location>
</feature>
<keyword evidence="1" id="KW-0732">Signal</keyword>
<accession>A0A8T9JGE0</accession>
<dbReference type="GeneID" id="71882645"/>
<dbReference type="EMBL" id="OM396909">
    <property type="protein sequence ID" value="UOK09673.1"/>
    <property type="molecule type" value="Genomic_DNA"/>
</dbReference>
<name>A0A8T9JGE0_9ACAR</name>
<feature type="chain" id="PRO_5035791627" evidence="1">
    <location>
        <begin position="25"/>
        <end position="48"/>
    </location>
</feature>
<proteinExistence type="predicted"/>
<geneLocation type="mitochondrion" evidence="2"/>
<dbReference type="AlphaFoldDB" id="A0A8T9JGE0"/>
<keyword evidence="2" id="KW-0496">Mitochondrion</keyword>
<sequence length="48" mass="5762">MPQMSPMNWTLLTLLLILISSIMKTNIKINKKIYSNKYFINKNKMSQW</sequence>
<dbReference type="RefSeq" id="YP_010350289.1">
    <property type="nucleotide sequence ID" value="NC_062623.1"/>
</dbReference>
<protein>
    <submittedName>
        <fullName evidence="2">ATP synthase F0 subunit 8</fullName>
    </submittedName>
</protein>
<evidence type="ECO:0000256" key="1">
    <source>
        <dbReference type="SAM" id="SignalP"/>
    </source>
</evidence>
<organism evidence="2">
    <name type="scientific">Pyemotes zhonghuajia</name>
    <dbReference type="NCBI Taxonomy" id="2749944"/>
    <lineage>
        <taxon>Eukaryota</taxon>
        <taxon>Metazoa</taxon>
        <taxon>Ecdysozoa</taxon>
        <taxon>Arthropoda</taxon>
        <taxon>Chelicerata</taxon>
        <taxon>Arachnida</taxon>
        <taxon>Acari</taxon>
        <taxon>Acariformes</taxon>
        <taxon>Trombidiformes</taxon>
        <taxon>Prostigmata</taxon>
        <taxon>Eleutherengona</taxon>
        <taxon>Heterostigmata</taxon>
        <taxon>Pyemotoidea</taxon>
        <taxon>Pyemotidae</taxon>
        <taxon>Pyemotes</taxon>
    </lineage>
</organism>